<dbReference type="Gene3D" id="3.40.50.150">
    <property type="entry name" value="Vaccinia Virus protein VP39"/>
    <property type="match status" value="1"/>
</dbReference>
<evidence type="ECO:0000313" key="4">
    <source>
        <dbReference type="Proteomes" id="UP000805614"/>
    </source>
</evidence>
<evidence type="ECO:0000256" key="1">
    <source>
        <dbReference type="ARBA" id="ARBA00022679"/>
    </source>
</evidence>
<sequence>MFDEQSWEERYRSHSAVWSGRPNPQLVAEASHLATGVALDVGCGEGADALWLASRGWQVTAVDFSTTALQRGAEHADALGAEVAGNIRWVHADLIAWVPAEGYFDLVSAQFMHLPEVPRKALFARLATAVAPGGTLLIVGHHPSDMQTTMPRPPMPELFFTAEEVADSLDLGQWDILVAAARPRPATDPEGQEVTIHDTVLRAGKRR</sequence>
<keyword evidence="3" id="KW-0489">Methyltransferase</keyword>
<dbReference type="CDD" id="cd02440">
    <property type="entry name" value="AdoMet_MTases"/>
    <property type="match status" value="1"/>
</dbReference>
<accession>A0ABR7LWM0</accession>
<dbReference type="GO" id="GO:0008168">
    <property type="term" value="F:methyltransferase activity"/>
    <property type="evidence" value="ECO:0007669"/>
    <property type="project" value="UniProtKB-KW"/>
</dbReference>
<dbReference type="Proteomes" id="UP000805614">
    <property type="component" value="Unassembled WGS sequence"/>
</dbReference>
<comment type="caution">
    <text evidence="3">The sequence shown here is derived from an EMBL/GenBank/DDBJ whole genome shotgun (WGS) entry which is preliminary data.</text>
</comment>
<name>A0ABR7LWM0_9ACTN</name>
<dbReference type="EMBL" id="JABVEC010000022">
    <property type="protein sequence ID" value="MBC6468865.1"/>
    <property type="molecule type" value="Genomic_DNA"/>
</dbReference>
<evidence type="ECO:0000313" key="3">
    <source>
        <dbReference type="EMBL" id="MBC6468865.1"/>
    </source>
</evidence>
<keyword evidence="1" id="KW-0808">Transferase</keyword>
<dbReference type="Pfam" id="PF13649">
    <property type="entry name" value="Methyltransf_25"/>
    <property type="match status" value="1"/>
</dbReference>
<keyword evidence="4" id="KW-1185">Reference proteome</keyword>
<gene>
    <name evidence="3" type="ORF">HKK74_25725</name>
</gene>
<proteinExistence type="predicted"/>
<dbReference type="RefSeq" id="WP_187246020.1">
    <property type="nucleotide sequence ID" value="NZ_BAAAOK010000001.1"/>
</dbReference>
<dbReference type="InterPro" id="IPR041698">
    <property type="entry name" value="Methyltransf_25"/>
</dbReference>
<feature type="domain" description="Methyltransferase" evidence="2">
    <location>
        <begin position="39"/>
        <end position="134"/>
    </location>
</feature>
<organism evidence="3 4">
    <name type="scientific">Actinomadura alba</name>
    <dbReference type="NCBI Taxonomy" id="406431"/>
    <lineage>
        <taxon>Bacteria</taxon>
        <taxon>Bacillati</taxon>
        <taxon>Actinomycetota</taxon>
        <taxon>Actinomycetes</taxon>
        <taxon>Streptosporangiales</taxon>
        <taxon>Thermomonosporaceae</taxon>
        <taxon>Actinomadura</taxon>
    </lineage>
</organism>
<evidence type="ECO:0000259" key="2">
    <source>
        <dbReference type="Pfam" id="PF13649"/>
    </source>
</evidence>
<reference evidence="3 4" key="1">
    <citation type="submission" date="2020-06" db="EMBL/GenBank/DDBJ databases">
        <title>Actinomadura xiongansis sp. nov., isolated from soil of Baiyangdian.</title>
        <authorList>
            <person name="Zhang X."/>
        </authorList>
    </citation>
    <scope>NUCLEOTIDE SEQUENCE [LARGE SCALE GENOMIC DNA]</scope>
    <source>
        <strain evidence="3 4">HBUM206468</strain>
    </source>
</reference>
<dbReference type="InterPro" id="IPR029063">
    <property type="entry name" value="SAM-dependent_MTases_sf"/>
</dbReference>
<dbReference type="GO" id="GO:0032259">
    <property type="term" value="P:methylation"/>
    <property type="evidence" value="ECO:0007669"/>
    <property type="project" value="UniProtKB-KW"/>
</dbReference>
<dbReference type="SUPFAM" id="SSF53335">
    <property type="entry name" value="S-adenosyl-L-methionine-dependent methyltransferases"/>
    <property type="match status" value="1"/>
</dbReference>
<protein>
    <submittedName>
        <fullName evidence="3">Class I SAM-dependent methyltransferase</fullName>
    </submittedName>
</protein>
<dbReference type="PANTHER" id="PTHR43861">
    <property type="entry name" value="TRANS-ACONITATE 2-METHYLTRANSFERASE-RELATED"/>
    <property type="match status" value="1"/>
</dbReference>